<dbReference type="RefSeq" id="XP_003176573.1">
    <property type="nucleotide sequence ID" value="XM_003176525.1"/>
</dbReference>
<sequence>MNYDRESGQVYSEEVIRVVPPVSKQRGFGRMGYEWAHESPFLPAGWEAYGPVGAHSLKHMAMRAVLSDQRTLSFSHFQGIPWLIAKYLWECLERSTKKSLYMWKIYATVYPKEFNEIARTYFLMPRTKKMPVSKYLKFISSASRDWLAVLSLSVEYFEPHDALEVANVPNLFGLELCSKPPRRQLGPGSGVSITDRDIKGWSEQALTGQAFGHLRILILRAQTSLTEHIFAYLDAFPSLKVFIMQGSPRLYSKEAMEMAAEHGWKPSTINTENSRLHKVIEGLGSKLEAQQQMDYQLHTINAGLVVHFALLVRDLRYDTHKEILFMRKHPPGTDHLSSQGGKRLKAHSCLDRDPSTPGLKKRKLTVKGIYQKDMKRLLDEFNQILLFDRIFLHFGLAGIA</sequence>
<dbReference type="OMA" id="FAWVHES"/>
<accession>E5R117</accession>
<dbReference type="AlphaFoldDB" id="E5R117"/>
<gene>
    <name evidence="2" type="ORF">MGYG_00660</name>
</gene>
<organism evidence="3">
    <name type="scientific">Arthroderma gypseum (strain ATCC MYA-4604 / CBS 118893)</name>
    <name type="common">Microsporum gypseum</name>
    <dbReference type="NCBI Taxonomy" id="535722"/>
    <lineage>
        <taxon>Eukaryota</taxon>
        <taxon>Fungi</taxon>
        <taxon>Dikarya</taxon>
        <taxon>Ascomycota</taxon>
        <taxon>Pezizomycotina</taxon>
        <taxon>Eurotiomycetes</taxon>
        <taxon>Eurotiomycetidae</taxon>
        <taxon>Onygenales</taxon>
        <taxon>Arthrodermataceae</taxon>
        <taxon>Nannizzia</taxon>
    </lineage>
</organism>
<keyword evidence="3" id="KW-1185">Reference proteome</keyword>
<dbReference type="VEuPathDB" id="FungiDB:MGYG_00660"/>
<dbReference type="HOGENOM" id="CLU_051524_0_0_1"/>
<evidence type="ECO:0000256" key="1">
    <source>
        <dbReference type="SAM" id="MobiDB-lite"/>
    </source>
</evidence>
<dbReference type="OrthoDB" id="5273928at2759"/>
<proteinExistence type="predicted"/>
<dbReference type="InParanoid" id="E5R117"/>
<dbReference type="Proteomes" id="UP000002669">
    <property type="component" value="Unassembled WGS sequence"/>
</dbReference>
<evidence type="ECO:0000313" key="3">
    <source>
        <dbReference type="Proteomes" id="UP000002669"/>
    </source>
</evidence>
<feature type="region of interest" description="Disordered" evidence="1">
    <location>
        <begin position="334"/>
        <end position="356"/>
    </location>
</feature>
<dbReference type="EMBL" id="DS989822">
    <property type="protein sequence ID" value="EFQ97621.1"/>
    <property type="molecule type" value="Genomic_DNA"/>
</dbReference>
<reference evidence="3" key="1">
    <citation type="journal article" date="2012" name="MBio">
        <title>Comparative genome analysis of Trichophyton rubrum and related dermatophytes reveals candidate genes involved in infection.</title>
        <authorList>
            <person name="Martinez D.A."/>
            <person name="Oliver B.G."/>
            <person name="Graeser Y."/>
            <person name="Goldberg J.M."/>
            <person name="Li W."/>
            <person name="Martinez-Rossi N.M."/>
            <person name="Monod M."/>
            <person name="Shelest E."/>
            <person name="Barton R.C."/>
            <person name="Birch E."/>
            <person name="Brakhage A.A."/>
            <person name="Chen Z."/>
            <person name="Gurr S.J."/>
            <person name="Heiman D."/>
            <person name="Heitman J."/>
            <person name="Kosti I."/>
            <person name="Rossi A."/>
            <person name="Saif S."/>
            <person name="Samalova M."/>
            <person name="Saunders C.W."/>
            <person name="Shea T."/>
            <person name="Summerbell R.C."/>
            <person name="Xu J."/>
            <person name="Young S."/>
            <person name="Zeng Q."/>
            <person name="Birren B.W."/>
            <person name="Cuomo C.A."/>
            <person name="White T.C."/>
        </authorList>
    </citation>
    <scope>NUCLEOTIDE SEQUENCE [LARGE SCALE GENOMIC DNA]</scope>
    <source>
        <strain evidence="3">ATCC MYA-4604 / CBS 118893</strain>
    </source>
</reference>
<dbReference type="eggNOG" id="ENOG502SDT6">
    <property type="taxonomic scope" value="Eukaryota"/>
</dbReference>
<name>E5R117_ARTGP</name>
<protein>
    <submittedName>
        <fullName evidence="2">CBS domain-containing protein</fullName>
    </submittedName>
</protein>
<evidence type="ECO:0000313" key="2">
    <source>
        <dbReference type="EMBL" id="EFQ97621.1"/>
    </source>
</evidence>
<dbReference type="GeneID" id="10031892"/>